<dbReference type="GO" id="GO:0009897">
    <property type="term" value="C:external side of plasma membrane"/>
    <property type="evidence" value="ECO:0007669"/>
    <property type="project" value="TreeGrafter"/>
</dbReference>
<dbReference type="SUPFAM" id="SSF48726">
    <property type="entry name" value="Immunoglobulin"/>
    <property type="match status" value="2"/>
</dbReference>
<evidence type="ECO:0000256" key="6">
    <source>
        <dbReference type="ARBA" id="ARBA00023136"/>
    </source>
</evidence>
<keyword evidence="15" id="KW-1185">Reference proteome</keyword>
<dbReference type="PANTHER" id="PTHR25466">
    <property type="entry name" value="T-LYMPHOCYTE ACTIVATION ANTIGEN"/>
    <property type="match status" value="1"/>
</dbReference>
<keyword evidence="7" id="KW-1015">Disulfide bond</keyword>
<evidence type="ECO:0000256" key="1">
    <source>
        <dbReference type="ARBA" id="ARBA00004251"/>
    </source>
</evidence>
<evidence type="ECO:0000313" key="14">
    <source>
        <dbReference type="EMBL" id="CAC5420515.1"/>
    </source>
</evidence>
<evidence type="ECO:0000259" key="13">
    <source>
        <dbReference type="PROSITE" id="PS50835"/>
    </source>
</evidence>
<reference evidence="14 15" key="1">
    <citation type="submission" date="2020-06" db="EMBL/GenBank/DDBJ databases">
        <authorList>
            <person name="Li R."/>
            <person name="Bekaert M."/>
        </authorList>
    </citation>
    <scope>NUCLEOTIDE SEQUENCE [LARGE SCALE GENOMIC DNA]</scope>
    <source>
        <strain evidence="15">wild</strain>
    </source>
</reference>
<name>A0A6J8ELQ9_MYTCO</name>
<dbReference type="InterPro" id="IPR051713">
    <property type="entry name" value="T-cell_Activation_Regulation"/>
</dbReference>
<feature type="domain" description="Ig-like" evidence="13">
    <location>
        <begin position="1"/>
        <end position="82"/>
    </location>
</feature>
<keyword evidence="3 12" id="KW-0812">Transmembrane</keyword>
<dbReference type="InterPro" id="IPR013783">
    <property type="entry name" value="Ig-like_fold"/>
</dbReference>
<dbReference type="Proteomes" id="UP000507470">
    <property type="component" value="Unassembled WGS sequence"/>
</dbReference>
<dbReference type="AlphaFoldDB" id="A0A6J8ELQ9"/>
<evidence type="ECO:0000256" key="8">
    <source>
        <dbReference type="ARBA" id="ARBA00023170"/>
    </source>
</evidence>
<dbReference type="Gene3D" id="2.60.40.10">
    <property type="entry name" value="Immunoglobulins"/>
    <property type="match status" value="2"/>
</dbReference>
<sequence>MATDTISFGGDIVLTCTVHGIQTIDSKSTRQWSMGDDDELLCYNGRINNLKKYEENIFPGNEFSLTIFNVTESDLNVVYQCRYGFDAASKLIEADEPDFFLSLRLVTDFIIFGGYIILTCVVNGISTIDNEVTRQWSMGNDDQLLSYDGRINNHRKYEETILPGNEFSLKIFNVTEKDLNVTYRCRYGFDVANKFIEINEHNYIYPPKPESTTISYLLENQNDTMNISIHFEKVFPLPNCSITTIDYATIFNIFDLIETERVMEVNLSVSLQKRVACNKFNISCHVAGQLYDIEYERPKDFCSLKETVKQSTINPSEEFGNNFILPVILIFLVVFILVPVLVTVKGFLSKRRNNTRRETKEKKQDDTEDMVDMNNSPLI</sequence>
<keyword evidence="6 12" id="KW-0472">Membrane</keyword>
<evidence type="ECO:0000256" key="3">
    <source>
        <dbReference type="ARBA" id="ARBA00022692"/>
    </source>
</evidence>
<keyword evidence="8" id="KW-0675">Receptor</keyword>
<comment type="subcellular location">
    <subcellularLocation>
        <location evidence="1">Cell membrane</location>
        <topology evidence="1">Single-pass type I membrane protein</topology>
    </subcellularLocation>
</comment>
<evidence type="ECO:0000256" key="11">
    <source>
        <dbReference type="SAM" id="MobiDB-lite"/>
    </source>
</evidence>
<dbReference type="InterPro" id="IPR007110">
    <property type="entry name" value="Ig-like_dom"/>
</dbReference>
<dbReference type="OrthoDB" id="6185901at2759"/>
<evidence type="ECO:0000256" key="2">
    <source>
        <dbReference type="ARBA" id="ARBA00022475"/>
    </source>
</evidence>
<evidence type="ECO:0000256" key="7">
    <source>
        <dbReference type="ARBA" id="ARBA00023157"/>
    </source>
</evidence>
<feature type="compositionally biased region" description="Basic and acidic residues" evidence="11">
    <location>
        <begin position="355"/>
        <end position="365"/>
    </location>
</feature>
<dbReference type="GO" id="GO:0071222">
    <property type="term" value="P:cellular response to lipopolysaccharide"/>
    <property type="evidence" value="ECO:0007669"/>
    <property type="project" value="TreeGrafter"/>
</dbReference>
<dbReference type="GO" id="GO:0006955">
    <property type="term" value="P:immune response"/>
    <property type="evidence" value="ECO:0007669"/>
    <property type="project" value="TreeGrafter"/>
</dbReference>
<dbReference type="PANTHER" id="PTHR25466:SF11">
    <property type="entry name" value="GALECTIN 17-RELATED"/>
    <property type="match status" value="1"/>
</dbReference>
<keyword evidence="5 12" id="KW-1133">Transmembrane helix</keyword>
<gene>
    <name evidence="14" type="ORF">MCOR_52734</name>
</gene>
<keyword evidence="9" id="KW-0325">Glycoprotein</keyword>
<feature type="domain" description="Ig-like" evidence="13">
    <location>
        <begin position="97"/>
        <end position="186"/>
    </location>
</feature>
<dbReference type="GO" id="GO:0007166">
    <property type="term" value="P:cell surface receptor signaling pathway"/>
    <property type="evidence" value="ECO:0007669"/>
    <property type="project" value="TreeGrafter"/>
</dbReference>
<keyword evidence="4" id="KW-0732">Signal</keyword>
<evidence type="ECO:0000256" key="5">
    <source>
        <dbReference type="ARBA" id="ARBA00022989"/>
    </source>
</evidence>
<feature type="transmembrane region" description="Helical" evidence="12">
    <location>
        <begin position="323"/>
        <end position="348"/>
    </location>
</feature>
<evidence type="ECO:0000256" key="10">
    <source>
        <dbReference type="ARBA" id="ARBA00023319"/>
    </source>
</evidence>
<feature type="region of interest" description="Disordered" evidence="11">
    <location>
        <begin position="353"/>
        <end position="379"/>
    </location>
</feature>
<proteinExistence type="predicted"/>
<accession>A0A6J8ELQ9</accession>
<evidence type="ECO:0000256" key="9">
    <source>
        <dbReference type="ARBA" id="ARBA00023180"/>
    </source>
</evidence>
<evidence type="ECO:0000256" key="12">
    <source>
        <dbReference type="SAM" id="Phobius"/>
    </source>
</evidence>
<keyword evidence="2" id="KW-1003">Cell membrane</keyword>
<keyword evidence="10" id="KW-0393">Immunoglobulin domain</keyword>
<dbReference type="InterPro" id="IPR036179">
    <property type="entry name" value="Ig-like_dom_sf"/>
</dbReference>
<evidence type="ECO:0000313" key="15">
    <source>
        <dbReference type="Proteomes" id="UP000507470"/>
    </source>
</evidence>
<organism evidence="14 15">
    <name type="scientific">Mytilus coruscus</name>
    <name type="common">Sea mussel</name>
    <dbReference type="NCBI Taxonomy" id="42192"/>
    <lineage>
        <taxon>Eukaryota</taxon>
        <taxon>Metazoa</taxon>
        <taxon>Spiralia</taxon>
        <taxon>Lophotrochozoa</taxon>
        <taxon>Mollusca</taxon>
        <taxon>Bivalvia</taxon>
        <taxon>Autobranchia</taxon>
        <taxon>Pteriomorphia</taxon>
        <taxon>Mytilida</taxon>
        <taxon>Mytiloidea</taxon>
        <taxon>Mytilidae</taxon>
        <taxon>Mytilinae</taxon>
        <taxon>Mytilus</taxon>
    </lineage>
</organism>
<protein>
    <recommendedName>
        <fullName evidence="13">Ig-like domain-containing protein</fullName>
    </recommendedName>
</protein>
<dbReference type="PROSITE" id="PS50835">
    <property type="entry name" value="IG_LIKE"/>
    <property type="match status" value="2"/>
</dbReference>
<evidence type="ECO:0000256" key="4">
    <source>
        <dbReference type="ARBA" id="ARBA00022729"/>
    </source>
</evidence>
<dbReference type="EMBL" id="CACVKT020009153">
    <property type="protein sequence ID" value="CAC5420515.1"/>
    <property type="molecule type" value="Genomic_DNA"/>
</dbReference>